<accession>A0ABT8KS81</accession>
<proteinExistence type="predicted"/>
<keyword evidence="1" id="KW-1133">Transmembrane helix</keyword>
<dbReference type="RefSeq" id="WP_346753645.1">
    <property type="nucleotide sequence ID" value="NZ_JAUJEA010000008.1"/>
</dbReference>
<reference evidence="2" key="1">
    <citation type="submission" date="2023-06" db="EMBL/GenBank/DDBJ databases">
        <title>Genomic of Parafulvivirga corallium.</title>
        <authorList>
            <person name="Wang G."/>
        </authorList>
    </citation>
    <scope>NUCLEOTIDE SEQUENCE</scope>
    <source>
        <strain evidence="2">BMA10</strain>
    </source>
</reference>
<gene>
    <name evidence="2" type="ORF">QQ008_19695</name>
</gene>
<feature type="transmembrane region" description="Helical" evidence="1">
    <location>
        <begin position="130"/>
        <end position="152"/>
    </location>
</feature>
<evidence type="ECO:0000256" key="1">
    <source>
        <dbReference type="SAM" id="Phobius"/>
    </source>
</evidence>
<evidence type="ECO:0000313" key="3">
    <source>
        <dbReference type="Proteomes" id="UP001172082"/>
    </source>
</evidence>
<name>A0ABT8KS81_9BACT</name>
<keyword evidence="3" id="KW-1185">Reference proteome</keyword>
<comment type="caution">
    <text evidence="2">The sequence shown here is derived from an EMBL/GenBank/DDBJ whole genome shotgun (WGS) entry which is preliminary data.</text>
</comment>
<dbReference type="Proteomes" id="UP001172082">
    <property type="component" value="Unassembled WGS sequence"/>
</dbReference>
<keyword evidence="1" id="KW-0472">Membrane</keyword>
<feature type="transmembrane region" description="Helical" evidence="1">
    <location>
        <begin position="50"/>
        <end position="72"/>
    </location>
</feature>
<sequence length="162" mass="18878">MDKLIKIFRVISTLVFFVALLLGYGYLPSKLHLPFVFESRQELYMEKSTLFYIVLGLFFIITFSCTLLSYYLKSTAFLANNNNPDQNSFRRQLKNWINSFLIVFNIYLLFAIGVVGVINNTENVDISNYAFFAYTGPILLTIWLIILLIILLRKLSFKKELT</sequence>
<keyword evidence="1" id="KW-0812">Transmembrane</keyword>
<protein>
    <recommendedName>
        <fullName evidence="4">DUF2975 domain-containing protein</fullName>
    </recommendedName>
</protein>
<feature type="transmembrane region" description="Helical" evidence="1">
    <location>
        <begin position="7"/>
        <end position="27"/>
    </location>
</feature>
<evidence type="ECO:0008006" key="4">
    <source>
        <dbReference type="Google" id="ProtNLM"/>
    </source>
</evidence>
<evidence type="ECO:0000313" key="2">
    <source>
        <dbReference type="EMBL" id="MDN5203622.1"/>
    </source>
</evidence>
<dbReference type="EMBL" id="JAUJEA010000008">
    <property type="protein sequence ID" value="MDN5203622.1"/>
    <property type="molecule type" value="Genomic_DNA"/>
</dbReference>
<organism evidence="2 3">
    <name type="scientific">Splendidivirga corallicola</name>
    <dbReference type="NCBI Taxonomy" id="3051826"/>
    <lineage>
        <taxon>Bacteria</taxon>
        <taxon>Pseudomonadati</taxon>
        <taxon>Bacteroidota</taxon>
        <taxon>Cytophagia</taxon>
        <taxon>Cytophagales</taxon>
        <taxon>Splendidivirgaceae</taxon>
        <taxon>Splendidivirga</taxon>
    </lineage>
</organism>
<feature type="transmembrane region" description="Helical" evidence="1">
    <location>
        <begin position="96"/>
        <end position="118"/>
    </location>
</feature>